<feature type="transmembrane region" description="Helical" evidence="2">
    <location>
        <begin position="427"/>
        <end position="444"/>
    </location>
</feature>
<keyword evidence="2" id="KW-1133">Transmembrane helix</keyword>
<feature type="transmembrane region" description="Helical" evidence="2">
    <location>
        <begin position="242"/>
        <end position="260"/>
    </location>
</feature>
<feature type="transmembrane region" description="Helical" evidence="2">
    <location>
        <begin position="272"/>
        <end position="293"/>
    </location>
</feature>
<feature type="transmembrane region" description="Helical" evidence="2">
    <location>
        <begin position="553"/>
        <end position="575"/>
    </location>
</feature>
<evidence type="ECO:0000256" key="2">
    <source>
        <dbReference type="SAM" id="Phobius"/>
    </source>
</evidence>
<feature type="transmembrane region" description="Helical" evidence="2">
    <location>
        <begin position="162"/>
        <end position="181"/>
    </location>
</feature>
<feature type="transmembrane region" description="Helical" evidence="2">
    <location>
        <begin position="21"/>
        <end position="39"/>
    </location>
</feature>
<accession>A0ABM9C3Y9</accession>
<dbReference type="Pfam" id="PF09925">
    <property type="entry name" value="DUF2157"/>
    <property type="match status" value="1"/>
</dbReference>
<evidence type="ECO:0000313" key="4">
    <source>
        <dbReference type="EMBL" id="CAH1201940.1"/>
    </source>
</evidence>
<feature type="transmembrane region" description="Helical" evidence="2">
    <location>
        <begin position="360"/>
        <end position="381"/>
    </location>
</feature>
<feature type="transmembrane region" description="Helical" evidence="2">
    <location>
        <begin position="596"/>
        <end position="613"/>
    </location>
</feature>
<feature type="transmembrane region" description="Helical" evidence="2">
    <location>
        <begin position="193"/>
        <end position="215"/>
    </location>
</feature>
<dbReference type="InterPro" id="IPR018677">
    <property type="entry name" value="DUF2157"/>
</dbReference>
<evidence type="ECO:0000256" key="1">
    <source>
        <dbReference type="SAM" id="MobiDB-lite"/>
    </source>
</evidence>
<feature type="transmembrane region" description="Helical" evidence="2">
    <location>
        <begin position="51"/>
        <end position="68"/>
    </location>
</feature>
<dbReference type="Proteomes" id="UP000838686">
    <property type="component" value="Unassembled WGS sequence"/>
</dbReference>
<organism evidence="4 5">
    <name type="scientific">Paenibacillus plantiphilus</name>
    <dbReference type="NCBI Taxonomy" id="2905650"/>
    <lineage>
        <taxon>Bacteria</taxon>
        <taxon>Bacillati</taxon>
        <taxon>Bacillota</taxon>
        <taxon>Bacilli</taxon>
        <taxon>Bacillales</taxon>
        <taxon>Paenibacillaceae</taxon>
        <taxon>Paenibacillus</taxon>
    </lineage>
</organism>
<dbReference type="InterPro" id="IPR025833">
    <property type="entry name" value="GDYXXLXY"/>
</dbReference>
<protein>
    <recommendedName>
        <fullName evidence="3">DUF2157 domain-containing protein</fullName>
    </recommendedName>
</protein>
<sequence length="749" mass="84201">MTVRNIRKAVTAMLQLGAIRTGFVLGISLVLAAIIYFFAANWGGLERMEKIIASVGLVALFYGASYILSKFRSMLGHHTFLSTLLLVGGCISFGAAVALLGQIYNSHADSYRIFLVWSIPTLLFAWITRYNPFYLLAYVLLHLALWFYFFPSSLPVNHDETTLIAIGGLFAIINFILFALTERYKAAFSPLKFMSFVILHTSLLLMTNSFVYTILGPWMNLIDAAVIGTGFYYFSRVRLSKGYLAINALAASAFAVFKFIELAVRHASTTFFFYGLVFVALLLMGNVLFFRYLNRLGKDEQPDSAQGDQPARKHSPRQAGSNVAAAVSIIVTVLGVTIGSACLIGLVLFTMDSRDPQHIFLFLSLLFAVPMTLLTTINATVRYTLLYIGYLLGIVSIVWIDSILISALYTLLFAAGWIRLEERLQRFITYGLLNFSVAMALHSFDYRLELTILLLSIGNAAAYLLHSRMKDNDSRQQVKESSLCLTLLFLFWLTFFKDMFPYSYALLNAIYLIVVSYLLFQSIRRNHAIETAISSVFWFAFLIYKYYDLLWSLLHKSVTLALLGLLILLVTYIIARRSHAADSSGSETARNFWHRSFLLLLIVIVLQFGFLAYEAVSNERLLRNGASVKLELQPIDPRSLLQGDYVTLNYSISTLQLEGRGSRQRVRVVLAQDARGVHVFNRLYRDGETLAPNEIVMNGVTSGWGPIYYGIETYFVPEGTGLAVERSARFAYIRVSANGNALLERLAKE</sequence>
<reference evidence="4" key="1">
    <citation type="submission" date="2022-01" db="EMBL/GenBank/DDBJ databases">
        <authorList>
            <person name="Criscuolo A."/>
        </authorList>
    </citation>
    <scope>NUCLEOTIDE SEQUENCE</scope>
    <source>
        <strain evidence="4">CIP111893</strain>
    </source>
</reference>
<proteinExistence type="predicted"/>
<feature type="transmembrane region" description="Helical" evidence="2">
    <location>
        <begin position="450"/>
        <end position="466"/>
    </location>
</feature>
<feature type="transmembrane region" description="Helical" evidence="2">
    <location>
        <begin position="527"/>
        <end position="547"/>
    </location>
</feature>
<name>A0ABM9C3Y9_9BACL</name>
<keyword evidence="5" id="KW-1185">Reference proteome</keyword>
<feature type="transmembrane region" description="Helical" evidence="2">
    <location>
        <begin position="110"/>
        <end position="126"/>
    </location>
</feature>
<evidence type="ECO:0000259" key="3">
    <source>
        <dbReference type="Pfam" id="PF09925"/>
    </source>
</evidence>
<feature type="transmembrane region" description="Helical" evidence="2">
    <location>
        <begin position="323"/>
        <end position="348"/>
    </location>
</feature>
<feature type="region of interest" description="Disordered" evidence="1">
    <location>
        <begin position="300"/>
        <end position="319"/>
    </location>
</feature>
<evidence type="ECO:0000313" key="5">
    <source>
        <dbReference type="Proteomes" id="UP000838686"/>
    </source>
</evidence>
<keyword evidence="2" id="KW-0812">Transmembrane</keyword>
<feature type="transmembrane region" description="Helical" evidence="2">
    <location>
        <begin position="387"/>
        <end position="415"/>
    </location>
</feature>
<feature type="transmembrane region" description="Helical" evidence="2">
    <location>
        <begin position="80"/>
        <end position="104"/>
    </location>
</feature>
<feature type="transmembrane region" description="Helical" evidence="2">
    <location>
        <begin position="502"/>
        <end position="520"/>
    </location>
</feature>
<dbReference type="EMBL" id="CAKMMF010000007">
    <property type="protein sequence ID" value="CAH1201940.1"/>
    <property type="molecule type" value="Genomic_DNA"/>
</dbReference>
<dbReference type="RefSeq" id="WP_236340112.1">
    <property type="nucleotide sequence ID" value="NZ_CAKMMF010000007.1"/>
</dbReference>
<comment type="caution">
    <text evidence="4">The sequence shown here is derived from an EMBL/GenBank/DDBJ whole genome shotgun (WGS) entry which is preliminary data.</text>
</comment>
<dbReference type="Pfam" id="PF14345">
    <property type="entry name" value="GDYXXLXY"/>
    <property type="match status" value="1"/>
</dbReference>
<gene>
    <name evidence="4" type="ORF">PAECIP111893_01776</name>
</gene>
<feature type="transmembrane region" description="Helical" evidence="2">
    <location>
        <begin position="133"/>
        <end position="150"/>
    </location>
</feature>
<feature type="domain" description="DUF2157" evidence="3">
    <location>
        <begin position="23"/>
        <end position="132"/>
    </location>
</feature>
<keyword evidence="2" id="KW-0472">Membrane</keyword>
<feature type="transmembrane region" description="Helical" evidence="2">
    <location>
        <begin position="478"/>
        <end position="496"/>
    </location>
</feature>